<dbReference type="GO" id="GO:0004519">
    <property type="term" value="F:endonuclease activity"/>
    <property type="evidence" value="ECO:0007669"/>
    <property type="project" value="InterPro"/>
</dbReference>
<dbReference type="InterPro" id="IPR044930">
    <property type="entry name" value="Homing_endonuclease_His-Me"/>
</dbReference>
<dbReference type="SUPFAM" id="SSF54060">
    <property type="entry name" value="His-Me finger endonucleases"/>
    <property type="match status" value="1"/>
</dbReference>
<accession>A0A0F9CBU5</accession>
<dbReference type="EMBL" id="LAZR01033887">
    <property type="protein sequence ID" value="KKL46848.1"/>
    <property type="molecule type" value="Genomic_DNA"/>
</dbReference>
<protein>
    <recommendedName>
        <fullName evidence="2">HNH nuclease domain-containing protein</fullName>
    </recommendedName>
</protein>
<comment type="caution">
    <text evidence="1">The sequence shown here is derived from an EMBL/GenBank/DDBJ whole genome shotgun (WGS) entry which is preliminary data.</text>
</comment>
<gene>
    <name evidence="1" type="ORF">LCGC14_2341470</name>
</gene>
<organism evidence="1">
    <name type="scientific">marine sediment metagenome</name>
    <dbReference type="NCBI Taxonomy" id="412755"/>
    <lineage>
        <taxon>unclassified sequences</taxon>
        <taxon>metagenomes</taxon>
        <taxon>ecological metagenomes</taxon>
    </lineage>
</organism>
<dbReference type="AlphaFoldDB" id="A0A0F9CBU5"/>
<reference evidence="1" key="1">
    <citation type="journal article" date="2015" name="Nature">
        <title>Complex archaea that bridge the gap between prokaryotes and eukaryotes.</title>
        <authorList>
            <person name="Spang A."/>
            <person name="Saw J.H."/>
            <person name="Jorgensen S.L."/>
            <person name="Zaremba-Niedzwiedzka K."/>
            <person name="Martijn J."/>
            <person name="Lind A.E."/>
            <person name="van Eijk R."/>
            <person name="Schleper C."/>
            <person name="Guy L."/>
            <person name="Ettema T.J."/>
        </authorList>
    </citation>
    <scope>NUCLEOTIDE SEQUENCE</scope>
</reference>
<dbReference type="Gene3D" id="3.90.75.10">
    <property type="entry name" value="Homing Intron 3 (I-ppo) Encoded Endonuclease, Chain A"/>
    <property type="match status" value="1"/>
</dbReference>
<dbReference type="InterPro" id="IPR044925">
    <property type="entry name" value="His-Me_finger_sf"/>
</dbReference>
<proteinExistence type="predicted"/>
<name>A0A0F9CBU5_9ZZZZ</name>
<sequence>MRKTEEQRFWAKVDKSGDCWEWTACRNKKGYGQFGISSPRRNILAHRWAYAQYVETDIRDLGVLVVRHRCDNPPCVNPSHLLPGTVRDNAIDASERGLLGESRGEKHGMSKLTDDKVQYARSVVVDGRGRKFVRGVTQKELSYLWGVKPSSLSQAVSGRTWKHI</sequence>
<evidence type="ECO:0000313" key="1">
    <source>
        <dbReference type="EMBL" id="KKL46848.1"/>
    </source>
</evidence>
<evidence type="ECO:0008006" key="2">
    <source>
        <dbReference type="Google" id="ProtNLM"/>
    </source>
</evidence>